<dbReference type="Gene3D" id="2.40.70.10">
    <property type="entry name" value="Acid Proteases"/>
    <property type="match status" value="2"/>
</dbReference>
<dbReference type="GO" id="GO:0004190">
    <property type="term" value="F:aspartic-type endopeptidase activity"/>
    <property type="evidence" value="ECO:0007669"/>
    <property type="project" value="UniProtKB-KW"/>
</dbReference>
<feature type="domain" description="Peptidase A1" evidence="8">
    <location>
        <begin position="112"/>
        <end position="419"/>
    </location>
</feature>
<dbReference type="AlphaFoldDB" id="A0A4Y9YYX6"/>
<evidence type="ECO:0000256" key="7">
    <source>
        <dbReference type="SAM" id="SignalP"/>
    </source>
</evidence>
<dbReference type="InterPro" id="IPR034164">
    <property type="entry name" value="Pepsin-like_dom"/>
</dbReference>
<keyword evidence="2 9" id="KW-0645">Protease</keyword>
<accession>A0A4Y9YYX6</accession>
<dbReference type="RefSeq" id="XP_047781165.1">
    <property type="nucleotide sequence ID" value="XM_047919050.1"/>
</dbReference>
<evidence type="ECO:0000256" key="3">
    <source>
        <dbReference type="ARBA" id="ARBA00022750"/>
    </source>
</evidence>
<dbReference type="PRINTS" id="PR00792">
    <property type="entry name" value="PEPSIN"/>
</dbReference>
<dbReference type="PANTHER" id="PTHR47966:SF51">
    <property type="entry name" value="BETA-SITE APP-CLEAVING ENZYME, ISOFORM A-RELATED"/>
    <property type="match status" value="1"/>
</dbReference>
<dbReference type="InterPro" id="IPR021109">
    <property type="entry name" value="Peptidase_aspartic_dom_sf"/>
</dbReference>
<dbReference type="GO" id="GO:0006508">
    <property type="term" value="P:proteolysis"/>
    <property type="evidence" value="ECO:0007669"/>
    <property type="project" value="UniProtKB-KW"/>
</dbReference>
<keyword evidence="4" id="KW-0378">Hydrolase</keyword>
<gene>
    <name evidence="9" type="ORF">C8Q71DRAFT_510831</name>
    <name evidence="10" type="ORF">EVJ58_g1534</name>
</gene>
<evidence type="ECO:0000256" key="2">
    <source>
        <dbReference type="ARBA" id="ARBA00022670"/>
    </source>
</evidence>
<keyword evidence="7" id="KW-0732">Signal</keyword>
<organism evidence="10 11">
    <name type="scientific">Rhodofomes roseus</name>
    <dbReference type="NCBI Taxonomy" id="34475"/>
    <lineage>
        <taxon>Eukaryota</taxon>
        <taxon>Fungi</taxon>
        <taxon>Dikarya</taxon>
        <taxon>Basidiomycota</taxon>
        <taxon>Agaricomycotina</taxon>
        <taxon>Agaricomycetes</taxon>
        <taxon>Polyporales</taxon>
        <taxon>Rhodofomes</taxon>
    </lineage>
</organism>
<reference evidence="10 11" key="1">
    <citation type="submission" date="2019-01" db="EMBL/GenBank/DDBJ databases">
        <title>Genome sequencing of the rare red list fungi Fomitopsis rosea.</title>
        <authorList>
            <person name="Buettner E."/>
            <person name="Kellner H."/>
        </authorList>
    </citation>
    <scope>NUCLEOTIDE SEQUENCE [LARGE SCALE GENOMIC DNA]</scope>
    <source>
        <strain evidence="10 11">DSM 105464</strain>
    </source>
</reference>
<evidence type="ECO:0000256" key="1">
    <source>
        <dbReference type="ARBA" id="ARBA00007447"/>
    </source>
</evidence>
<reference evidence="9 12" key="2">
    <citation type="journal article" date="2021" name="Environ. Microbiol.">
        <title>Gene family expansions and transcriptome signatures uncover fungal adaptations to wood decay.</title>
        <authorList>
            <person name="Hage H."/>
            <person name="Miyauchi S."/>
            <person name="Viragh M."/>
            <person name="Drula E."/>
            <person name="Min B."/>
            <person name="Chaduli D."/>
            <person name="Navarro D."/>
            <person name="Favel A."/>
            <person name="Norest M."/>
            <person name="Lesage-Meessen L."/>
            <person name="Balint B."/>
            <person name="Merenyi Z."/>
            <person name="de Eugenio L."/>
            <person name="Morin E."/>
            <person name="Martinez A.T."/>
            <person name="Baldrian P."/>
            <person name="Stursova M."/>
            <person name="Martinez M.J."/>
            <person name="Novotny C."/>
            <person name="Magnuson J.K."/>
            <person name="Spatafora J.W."/>
            <person name="Maurice S."/>
            <person name="Pangilinan J."/>
            <person name="Andreopoulos W."/>
            <person name="LaButti K."/>
            <person name="Hundley H."/>
            <person name="Na H."/>
            <person name="Kuo A."/>
            <person name="Barry K."/>
            <person name="Lipzen A."/>
            <person name="Henrissat B."/>
            <person name="Riley R."/>
            <person name="Ahrendt S."/>
            <person name="Nagy L.G."/>
            <person name="Grigoriev I.V."/>
            <person name="Martin F."/>
            <person name="Rosso M.N."/>
        </authorList>
    </citation>
    <scope>NUCLEOTIDE SEQUENCE [LARGE SCALE GENOMIC DNA]</scope>
    <source>
        <strain evidence="9 12">CIRM-BRFM 1785</strain>
    </source>
</reference>
<dbReference type="SUPFAM" id="SSF50630">
    <property type="entry name" value="Acid proteases"/>
    <property type="match status" value="1"/>
</dbReference>
<dbReference type="InterPro" id="IPR033121">
    <property type="entry name" value="PEPTIDASE_A1"/>
</dbReference>
<dbReference type="Proteomes" id="UP000298390">
    <property type="component" value="Unassembled WGS sequence"/>
</dbReference>
<evidence type="ECO:0000313" key="9">
    <source>
        <dbReference type="EMBL" id="KAH9839410.1"/>
    </source>
</evidence>
<evidence type="ECO:0000259" key="8">
    <source>
        <dbReference type="PROSITE" id="PS51767"/>
    </source>
</evidence>
<evidence type="ECO:0000256" key="6">
    <source>
        <dbReference type="PIRSR" id="PIRSR601461-2"/>
    </source>
</evidence>
<comment type="similarity">
    <text evidence="1">Belongs to the peptidase A1 family.</text>
</comment>
<evidence type="ECO:0000256" key="5">
    <source>
        <dbReference type="PIRSR" id="PIRSR601461-1"/>
    </source>
</evidence>
<dbReference type="EMBL" id="JADCUA010000006">
    <property type="protein sequence ID" value="KAH9839410.1"/>
    <property type="molecule type" value="Genomic_DNA"/>
</dbReference>
<keyword evidence="6" id="KW-1015">Disulfide bond</keyword>
<sequence length="422" mass="44970">MFSKSALVATVALAAILSSATPVDREQGTLIPFAKRSGLTTEDGVFDHEKAIQSTIYTHNKHRHNMINLQKNDPDNMSEGASIRPLRTYDSAATHKRRQAESTIDEKNDLEWAGLISVGTPGTNFLIDFDTGSADLWIPCSNCTDAACDTKHKYLAAASSTSQAKTGTFSIQYGDQSSVSGPIFTDTVTVAGITSNNQYFSAVSTLSDKFESDPIDGILGMGYQTLASLGQPPFVNQAKTQGSIKNAVFGMKLSKVGSELYLGGTDTSQYSGQIEYHPVTGSGFWQIPNATALVDGKTANSGFQTIIDSGTTIMYGPTDAVASFYKSVPGASIFDEQNGYYQFPCDSVPTVAFSWGGNAWTISPDNFNLGHADPTSSSCIGALAGQDLGLGSDVWLLGDSFMKNVYSAFSFDQNSVGFAKLS</sequence>
<dbReference type="PROSITE" id="PS51767">
    <property type="entry name" value="PEPTIDASE_A1"/>
    <property type="match status" value="1"/>
</dbReference>
<dbReference type="Proteomes" id="UP000814176">
    <property type="component" value="Unassembled WGS sequence"/>
</dbReference>
<dbReference type="EMBL" id="SEKV01000050">
    <property type="protein sequence ID" value="TFY67564.1"/>
    <property type="molecule type" value="Genomic_DNA"/>
</dbReference>
<feature type="active site" evidence="5">
    <location>
        <position position="308"/>
    </location>
</feature>
<dbReference type="GeneID" id="71999782"/>
<feature type="active site" evidence="5">
    <location>
        <position position="130"/>
    </location>
</feature>
<dbReference type="FunFam" id="2.40.70.10:FF:000115">
    <property type="entry name" value="Lysosomal aspartic protease"/>
    <property type="match status" value="1"/>
</dbReference>
<evidence type="ECO:0000313" key="12">
    <source>
        <dbReference type="Proteomes" id="UP000814176"/>
    </source>
</evidence>
<comment type="caution">
    <text evidence="10">The sequence shown here is derived from an EMBL/GenBank/DDBJ whole genome shotgun (WGS) entry which is preliminary data.</text>
</comment>
<feature type="signal peptide" evidence="7">
    <location>
        <begin position="1"/>
        <end position="20"/>
    </location>
</feature>
<evidence type="ECO:0000313" key="11">
    <source>
        <dbReference type="Proteomes" id="UP000298390"/>
    </source>
</evidence>
<evidence type="ECO:0000313" key="10">
    <source>
        <dbReference type="EMBL" id="TFY67564.1"/>
    </source>
</evidence>
<keyword evidence="12" id="KW-1185">Reference proteome</keyword>
<feature type="disulfide bond" evidence="6">
    <location>
        <begin position="143"/>
        <end position="148"/>
    </location>
</feature>
<feature type="chain" id="PRO_5021404838" evidence="7">
    <location>
        <begin position="21"/>
        <end position="422"/>
    </location>
</feature>
<dbReference type="InterPro" id="IPR001461">
    <property type="entry name" value="Aspartic_peptidase_A1"/>
</dbReference>
<keyword evidence="3" id="KW-0064">Aspartyl protease</keyword>
<protein>
    <submittedName>
        <fullName evidence="9">Acid protease</fullName>
    </submittedName>
</protein>
<name>A0A4Y9YYX6_9APHY</name>
<dbReference type="Pfam" id="PF00026">
    <property type="entry name" value="Asp"/>
    <property type="match status" value="1"/>
</dbReference>
<proteinExistence type="inferred from homology"/>
<dbReference type="OrthoDB" id="15189at2759"/>
<dbReference type="PANTHER" id="PTHR47966">
    <property type="entry name" value="BETA-SITE APP-CLEAVING ENZYME, ISOFORM A-RELATED"/>
    <property type="match status" value="1"/>
</dbReference>
<evidence type="ECO:0000256" key="4">
    <source>
        <dbReference type="ARBA" id="ARBA00022801"/>
    </source>
</evidence>
<dbReference type="STRING" id="34475.A0A4Y9YYX6"/>
<dbReference type="CDD" id="cd05471">
    <property type="entry name" value="pepsin_like"/>
    <property type="match status" value="1"/>
</dbReference>